<dbReference type="InterPro" id="IPR000463">
    <property type="entry name" value="Fatty_acid-bd"/>
</dbReference>
<dbReference type="Pfam" id="PF00061">
    <property type="entry name" value="Lipocalin"/>
    <property type="match status" value="1"/>
</dbReference>
<comment type="similarity">
    <text evidence="1">Belongs to the calycin superfamily. Fatty-acid binding protein (FABP) family.</text>
</comment>
<evidence type="ECO:0000313" key="4">
    <source>
        <dbReference type="Proteomes" id="UP000887575"/>
    </source>
</evidence>
<evidence type="ECO:0000256" key="1">
    <source>
        <dbReference type="ARBA" id="ARBA00008390"/>
    </source>
</evidence>
<dbReference type="InterPro" id="IPR000566">
    <property type="entry name" value="Lipocln_cytosolic_FA-bd_dom"/>
</dbReference>
<evidence type="ECO:0000313" key="5">
    <source>
        <dbReference type="WBParaSite" id="MBELARI_LOCUS7237"/>
    </source>
</evidence>
<dbReference type="SUPFAM" id="SSF50814">
    <property type="entry name" value="Lipocalins"/>
    <property type="match status" value="1"/>
</dbReference>
<organism evidence="4 5">
    <name type="scientific">Mesorhabditis belari</name>
    <dbReference type="NCBI Taxonomy" id="2138241"/>
    <lineage>
        <taxon>Eukaryota</taxon>
        <taxon>Metazoa</taxon>
        <taxon>Ecdysozoa</taxon>
        <taxon>Nematoda</taxon>
        <taxon>Chromadorea</taxon>
        <taxon>Rhabditida</taxon>
        <taxon>Rhabditina</taxon>
        <taxon>Rhabditomorpha</taxon>
        <taxon>Rhabditoidea</taxon>
        <taxon>Rhabditidae</taxon>
        <taxon>Mesorhabditinae</taxon>
        <taxon>Mesorhabditis</taxon>
    </lineage>
</organism>
<evidence type="ECO:0000259" key="3">
    <source>
        <dbReference type="Pfam" id="PF00061"/>
    </source>
</evidence>
<dbReference type="PANTHER" id="PTHR11955">
    <property type="entry name" value="FATTY ACID BINDING PROTEIN"/>
    <property type="match status" value="1"/>
</dbReference>
<keyword evidence="4" id="KW-1185">Reference proteome</keyword>
<accession>A0AAF3FJF8</accession>
<dbReference type="AlphaFoldDB" id="A0AAF3FJF8"/>
<reference evidence="5" key="1">
    <citation type="submission" date="2024-02" db="UniProtKB">
        <authorList>
            <consortium name="WormBaseParasite"/>
        </authorList>
    </citation>
    <scope>IDENTIFICATION</scope>
</reference>
<evidence type="ECO:0000256" key="2">
    <source>
        <dbReference type="ARBA" id="ARBA00023121"/>
    </source>
</evidence>
<name>A0AAF3FJF8_9BILA</name>
<dbReference type="WBParaSite" id="MBELARI_LOCUS7237">
    <property type="protein sequence ID" value="MBELARI_LOCUS7237"/>
    <property type="gene ID" value="MBELARI_LOCUS7237"/>
</dbReference>
<feature type="domain" description="Lipocalin/cytosolic fatty-acid binding" evidence="3">
    <location>
        <begin position="7"/>
        <end position="135"/>
    </location>
</feature>
<dbReference type="Gene3D" id="2.40.128.20">
    <property type="match status" value="1"/>
</dbReference>
<keyword evidence="2" id="KW-0446">Lipid-binding</keyword>
<protein>
    <recommendedName>
        <fullName evidence="3">Lipocalin/cytosolic fatty-acid binding domain-containing protein</fullName>
    </recommendedName>
</protein>
<dbReference type="FunFam" id="2.40.128.20:FF:000001">
    <property type="entry name" value="Fatty acid-binding protein, adipocyte"/>
    <property type="match status" value="1"/>
</dbReference>
<dbReference type="CDD" id="cd00742">
    <property type="entry name" value="FABP"/>
    <property type="match status" value="1"/>
</dbReference>
<dbReference type="InterPro" id="IPR012674">
    <property type="entry name" value="Calycin"/>
</dbReference>
<proteinExistence type="inferred from homology"/>
<sequence length="136" mass="15407">MTLEAFTGKWIQSRAENFEEYLKEVGVGLMMRKAAANIKVTLTITVEGNKITMKQESTFKNQEHIFVIGEEKEEETADGRKFRSTITLVDGKLVQKQTPIKAGDKASTITRWVQGNELHVQMESGNVKALRVYTKQ</sequence>
<dbReference type="PRINTS" id="PR00178">
    <property type="entry name" value="FATTYACIDBP"/>
</dbReference>
<dbReference type="InterPro" id="IPR031259">
    <property type="entry name" value="ILBP"/>
</dbReference>
<dbReference type="GO" id="GO:0005504">
    <property type="term" value="F:fatty acid binding"/>
    <property type="evidence" value="ECO:0007669"/>
    <property type="project" value="UniProtKB-ARBA"/>
</dbReference>
<dbReference type="Proteomes" id="UP000887575">
    <property type="component" value="Unassembled WGS sequence"/>
</dbReference>